<feature type="domain" description="BRCT" evidence="4">
    <location>
        <begin position="161"/>
        <end position="236"/>
    </location>
</feature>
<feature type="compositionally biased region" description="Acidic residues" evidence="2">
    <location>
        <begin position="442"/>
        <end position="452"/>
    </location>
</feature>
<dbReference type="PANTHER" id="PTHR13561:SF20">
    <property type="entry name" value="DNA TOPOISOMERASE 2-BINDING PROTEIN 1"/>
    <property type="match status" value="1"/>
</dbReference>
<feature type="transmembrane region" description="Helical" evidence="3">
    <location>
        <begin position="47"/>
        <end position="68"/>
    </location>
</feature>
<dbReference type="InParanoid" id="C4XX01"/>
<dbReference type="GO" id="GO:0006270">
    <property type="term" value="P:DNA replication initiation"/>
    <property type="evidence" value="ECO:0007669"/>
    <property type="project" value="TreeGrafter"/>
</dbReference>
<feature type="region of interest" description="Disordered" evidence="2">
    <location>
        <begin position="738"/>
        <end position="840"/>
    </location>
</feature>
<accession>C4XX01</accession>
<keyword evidence="1" id="KW-0677">Repeat</keyword>
<dbReference type="GO" id="GO:0033314">
    <property type="term" value="P:mitotic DNA replication checkpoint signaling"/>
    <property type="evidence" value="ECO:0007669"/>
    <property type="project" value="TreeGrafter"/>
</dbReference>
<dbReference type="OMA" id="ERCLHYK"/>
<dbReference type="KEGG" id="clu:CLUG_00474"/>
<dbReference type="EMBL" id="CH408076">
    <property type="protein sequence ID" value="EEQ36351.1"/>
    <property type="molecule type" value="Genomic_DNA"/>
</dbReference>
<dbReference type="Pfam" id="PF12738">
    <property type="entry name" value="PTCB-BRCT"/>
    <property type="match status" value="1"/>
</dbReference>
<dbReference type="GeneID" id="8500573"/>
<feature type="compositionally biased region" description="Basic and acidic residues" evidence="2">
    <location>
        <begin position="776"/>
        <end position="802"/>
    </location>
</feature>
<dbReference type="CDD" id="cd00027">
    <property type="entry name" value="BRCT"/>
    <property type="match status" value="1"/>
</dbReference>
<feature type="transmembrane region" description="Helical" evidence="3">
    <location>
        <begin position="80"/>
        <end position="101"/>
    </location>
</feature>
<dbReference type="Proteomes" id="UP000007703">
    <property type="component" value="Unassembled WGS sequence"/>
</dbReference>
<evidence type="ECO:0000256" key="3">
    <source>
        <dbReference type="SAM" id="Phobius"/>
    </source>
</evidence>
<dbReference type="SMART" id="SM00292">
    <property type="entry name" value="BRCT"/>
    <property type="match status" value="3"/>
</dbReference>
<reference evidence="5 6" key="1">
    <citation type="journal article" date="2009" name="Nature">
        <title>Evolution of pathogenicity and sexual reproduction in eight Candida genomes.</title>
        <authorList>
            <person name="Butler G."/>
            <person name="Rasmussen M.D."/>
            <person name="Lin M.F."/>
            <person name="Santos M.A."/>
            <person name="Sakthikumar S."/>
            <person name="Munro C.A."/>
            <person name="Rheinbay E."/>
            <person name="Grabherr M."/>
            <person name="Forche A."/>
            <person name="Reedy J.L."/>
            <person name="Agrafioti I."/>
            <person name="Arnaud M.B."/>
            <person name="Bates S."/>
            <person name="Brown A.J."/>
            <person name="Brunke S."/>
            <person name="Costanzo M.C."/>
            <person name="Fitzpatrick D.A."/>
            <person name="de Groot P.W."/>
            <person name="Harris D."/>
            <person name="Hoyer L.L."/>
            <person name="Hube B."/>
            <person name="Klis F.M."/>
            <person name="Kodira C."/>
            <person name="Lennard N."/>
            <person name="Logue M.E."/>
            <person name="Martin R."/>
            <person name="Neiman A.M."/>
            <person name="Nikolaou E."/>
            <person name="Quail M.A."/>
            <person name="Quinn J."/>
            <person name="Santos M.C."/>
            <person name="Schmitzberger F.F."/>
            <person name="Sherlock G."/>
            <person name="Shah P."/>
            <person name="Silverstein K.A."/>
            <person name="Skrzypek M.S."/>
            <person name="Soll D."/>
            <person name="Staggs R."/>
            <person name="Stansfield I."/>
            <person name="Stumpf M.P."/>
            <person name="Sudbery P.E."/>
            <person name="Srikantha T."/>
            <person name="Zeng Q."/>
            <person name="Berman J."/>
            <person name="Berriman M."/>
            <person name="Heitman J."/>
            <person name="Gow N.A."/>
            <person name="Lorenz M.C."/>
            <person name="Birren B.W."/>
            <person name="Kellis M."/>
            <person name="Cuomo C.A."/>
        </authorList>
    </citation>
    <scope>NUCLEOTIDE SEQUENCE [LARGE SCALE GENOMIC DNA]</scope>
    <source>
        <strain evidence="5 6">ATCC 42720</strain>
    </source>
</reference>
<evidence type="ECO:0000313" key="6">
    <source>
        <dbReference type="Proteomes" id="UP000007703"/>
    </source>
</evidence>
<feature type="compositionally biased region" description="Basic and acidic residues" evidence="2">
    <location>
        <begin position="814"/>
        <end position="832"/>
    </location>
</feature>
<dbReference type="Gene3D" id="3.40.50.10190">
    <property type="entry name" value="BRCT domain"/>
    <property type="match status" value="4"/>
</dbReference>
<organism evidence="5 6">
    <name type="scientific">Clavispora lusitaniae (strain ATCC 42720)</name>
    <name type="common">Yeast</name>
    <name type="synonym">Candida lusitaniae</name>
    <dbReference type="NCBI Taxonomy" id="306902"/>
    <lineage>
        <taxon>Eukaryota</taxon>
        <taxon>Fungi</taxon>
        <taxon>Dikarya</taxon>
        <taxon>Ascomycota</taxon>
        <taxon>Saccharomycotina</taxon>
        <taxon>Pichiomycetes</taxon>
        <taxon>Metschnikowiaceae</taxon>
        <taxon>Clavispora</taxon>
    </lineage>
</organism>
<protein>
    <recommendedName>
        <fullName evidence="4">BRCT domain-containing protein</fullName>
    </recommendedName>
</protein>
<keyword evidence="3" id="KW-0472">Membrane</keyword>
<dbReference type="Pfam" id="PF00533">
    <property type="entry name" value="BRCT"/>
    <property type="match status" value="1"/>
</dbReference>
<sequence>MSILTVLKKVDLLTVDSGPPLFGFAIEIFSLPSTFILSSFSYNSLTLLFLLYIAITTFLFFLPSFLFFPSLLSVISFPPFSSSFFLLIVFPLSYSYIHVMLHSFTSKRANFYPTDAFDLNSPCYWRLMILQPARSRAPVSSSISTTIINTSAVCRSLIFLSMSKPFQGLTFCCTGIQSSQRHEVADKIVALGGTHYTDLMSSVTYLVVGSRNTEKYRYSVRYRHDVTFLSVSTILDAHARWTAGDDVSAALLRVQLPLFSSFVVCVARVDRPSSEEVSRLFGERFRTPPRDAIPPHALKDAFSAQDIVSVLAHHGAKVSSTLTPACNVIVGTDAAGRRFTMAQQWGIPAVHPLWIYDSCLRGAALDLDDYRVSTSGTNLYNNASFVWKKLYALRVQRAAQTAPDDEPQRIDKTALKKSSHIWSSIMDRTRSHTARLVRDSTWDDASEDEEETPVLLNSSKTKAGTSSSATIKEAATSTLFLGLKFLAVGFSIPQQKVLQRVVDSHQGEIAEGADDETITHILLLVRNGPQANLMLSMLPSAMKRRINSKEVAVVTDWFIERSIFYNRICLDSWCKPLQGLVPSATRYKVCISGFTGVELLHIEKLIGYLNLEFCDVLNANRDLLIININLFKPAFIKNSPKLFEYKHKDILHCPVYQNGDDSKSVSMISAKNKISAAKKWGIPIVSVAYLWEMIERSTNKANLQVPDILDLSWCIFAPQTMARPTTLLDYVRKMSNNFSTQTPSEGTEEMQVQLPSPRKAKNKLKYGRLAGGGESLTEKLKKAREDNEDTLQKGPDDTHDSDDMPTQVGYENQDSLHDKQELMRKLEGPERATKRRRKVT</sequence>
<evidence type="ECO:0000256" key="2">
    <source>
        <dbReference type="SAM" id="MobiDB-lite"/>
    </source>
</evidence>
<dbReference type="FunCoup" id="C4XX01">
    <property type="interactions" value="41"/>
</dbReference>
<dbReference type="STRING" id="306902.C4XX01"/>
<gene>
    <name evidence="5" type="ORF">CLUG_00474</name>
</gene>
<dbReference type="VEuPathDB" id="FungiDB:CLUG_00474"/>
<evidence type="ECO:0000259" key="4">
    <source>
        <dbReference type="PROSITE" id="PS50172"/>
    </source>
</evidence>
<dbReference type="GO" id="GO:0007095">
    <property type="term" value="P:mitotic G2 DNA damage checkpoint signaling"/>
    <property type="evidence" value="ECO:0007669"/>
    <property type="project" value="TreeGrafter"/>
</dbReference>
<dbReference type="OrthoDB" id="251770at2759"/>
<dbReference type="PROSITE" id="PS50172">
    <property type="entry name" value="BRCT"/>
    <property type="match status" value="2"/>
</dbReference>
<keyword evidence="3" id="KW-0812">Transmembrane</keyword>
<feature type="transmembrane region" description="Helical" evidence="3">
    <location>
        <begin position="20"/>
        <end position="40"/>
    </location>
</feature>
<feature type="domain" description="BRCT" evidence="4">
    <location>
        <begin position="306"/>
        <end position="372"/>
    </location>
</feature>
<evidence type="ECO:0000256" key="1">
    <source>
        <dbReference type="ARBA" id="ARBA00022737"/>
    </source>
</evidence>
<dbReference type="SUPFAM" id="SSF52113">
    <property type="entry name" value="BRCT domain"/>
    <property type="match status" value="3"/>
</dbReference>
<name>C4XX01_CLAL4</name>
<feature type="region of interest" description="Disordered" evidence="2">
    <location>
        <begin position="440"/>
        <end position="462"/>
    </location>
</feature>
<dbReference type="AlphaFoldDB" id="C4XX01"/>
<keyword evidence="3" id="KW-1133">Transmembrane helix</keyword>
<evidence type="ECO:0000313" key="5">
    <source>
        <dbReference type="EMBL" id="EEQ36351.1"/>
    </source>
</evidence>
<proteinExistence type="predicted"/>
<dbReference type="InterPro" id="IPR036420">
    <property type="entry name" value="BRCT_dom_sf"/>
</dbReference>
<dbReference type="PANTHER" id="PTHR13561">
    <property type="entry name" value="DNA REPLICATION REGULATOR DPB11-RELATED"/>
    <property type="match status" value="1"/>
</dbReference>
<dbReference type="HOGENOM" id="CLU_397390_0_0_1"/>
<dbReference type="InterPro" id="IPR001357">
    <property type="entry name" value="BRCT_dom"/>
</dbReference>